<evidence type="ECO:0000313" key="1">
    <source>
        <dbReference type="EMBL" id="MFH8136364.1"/>
    </source>
</evidence>
<organism evidence="1 2">
    <name type="scientific">Pantoea osteomyelitidis</name>
    <dbReference type="NCBI Taxonomy" id="3230026"/>
    <lineage>
        <taxon>Bacteria</taxon>
        <taxon>Pseudomonadati</taxon>
        <taxon>Pseudomonadota</taxon>
        <taxon>Gammaproteobacteria</taxon>
        <taxon>Enterobacterales</taxon>
        <taxon>Erwiniaceae</taxon>
        <taxon>Pantoea</taxon>
    </lineage>
</organism>
<dbReference type="RefSeq" id="WP_397218082.1">
    <property type="nucleotide sequence ID" value="NZ_JBGFSN010000012.1"/>
</dbReference>
<dbReference type="EMBL" id="JBGFSN010000012">
    <property type="protein sequence ID" value="MFH8136364.1"/>
    <property type="molecule type" value="Genomic_DNA"/>
</dbReference>
<sequence>MVSSTIDLPGMADLLDQPPFSEVFVATPEEPYTVAEHNLIAPLNSQFPKLYGPNAAIEATVNVGPDDEPHHYSFPLAKGKSLFEKDGSLQHDWLLANWKYPTAGLWSSLSKSCLVPNDFE</sequence>
<dbReference type="Proteomes" id="UP001611251">
    <property type="component" value="Unassembled WGS sequence"/>
</dbReference>
<keyword evidence="2" id="KW-1185">Reference proteome</keyword>
<accession>A0ABW7Q2W7</accession>
<protein>
    <submittedName>
        <fullName evidence="1">Uncharacterized protein</fullName>
    </submittedName>
</protein>
<proteinExistence type="predicted"/>
<name>A0ABW7Q2W7_9GAMM</name>
<evidence type="ECO:0000313" key="2">
    <source>
        <dbReference type="Proteomes" id="UP001611251"/>
    </source>
</evidence>
<reference evidence="1 2" key="1">
    <citation type="submission" date="2024-08" db="EMBL/GenBank/DDBJ databases">
        <title>Pantoea ronii - a newly identified human opportunistic pathogen.</title>
        <authorList>
            <person name="Keidar-Friedman D."/>
            <person name="Sorek N."/>
            <person name="Leshin-Carmel D."/>
            <person name="Tsur A."/>
            <person name="Amsalem M."/>
            <person name="Tolkach D."/>
            <person name="Brosh-Nissimov T."/>
        </authorList>
    </citation>
    <scope>NUCLEOTIDE SEQUENCE [LARGE SCALE GENOMIC DNA]</scope>
    <source>
        <strain evidence="1 2">AA23256</strain>
    </source>
</reference>
<gene>
    <name evidence="1" type="ORF">ABU178_19660</name>
</gene>
<comment type="caution">
    <text evidence="1">The sequence shown here is derived from an EMBL/GenBank/DDBJ whole genome shotgun (WGS) entry which is preliminary data.</text>
</comment>